<dbReference type="Pfam" id="PF03602">
    <property type="entry name" value="Cons_hypoth95"/>
    <property type="match status" value="1"/>
</dbReference>
<organism evidence="4 5">
    <name type="scientific">Xylanibacillus composti</name>
    <dbReference type="NCBI Taxonomy" id="1572762"/>
    <lineage>
        <taxon>Bacteria</taxon>
        <taxon>Bacillati</taxon>
        <taxon>Bacillota</taxon>
        <taxon>Bacilli</taxon>
        <taxon>Bacillales</taxon>
        <taxon>Paenibacillaceae</taxon>
        <taxon>Xylanibacillus</taxon>
    </lineage>
</organism>
<dbReference type="AlphaFoldDB" id="A0A8J4M294"/>
<dbReference type="InterPro" id="IPR029063">
    <property type="entry name" value="SAM-dependent_MTases_sf"/>
</dbReference>
<comment type="caution">
    <text evidence="4">The sequence shown here is derived from an EMBL/GenBank/DDBJ whole genome shotgun (WGS) entry which is preliminary data.</text>
</comment>
<evidence type="ECO:0000313" key="5">
    <source>
        <dbReference type="Proteomes" id="UP000677918"/>
    </source>
</evidence>
<dbReference type="NCBIfam" id="TIGR00095">
    <property type="entry name" value="16S rRNA (guanine(966)-N(2))-methyltransferase RsmD"/>
    <property type="match status" value="1"/>
</dbReference>
<keyword evidence="1 4" id="KW-0489">Methyltransferase</keyword>
<evidence type="ECO:0000256" key="3">
    <source>
        <dbReference type="SAM" id="MobiDB-lite"/>
    </source>
</evidence>
<accession>A0A8J4M294</accession>
<gene>
    <name evidence="4" type="ORF">XYCOK13_15160</name>
</gene>
<dbReference type="GO" id="GO:0003676">
    <property type="term" value="F:nucleic acid binding"/>
    <property type="evidence" value="ECO:0007669"/>
    <property type="project" value="InterPro"/>
</dbReference>
<dbReference type="RefSeq" id="WP_213411322.1">
    <property type="nucleotide sequence ID" value="NZ_BOVK01000016.1"/>
</dbReference>
<dbReference type="CDD" id="cd02440">
    <property type="entry name" value="AdoMet_MTases"/>
    <property type="match status" value="1"/>
</dbReference>
<protein>
    <submittedName>
        <fullName evidence="4">Methyltransferase</fullName>
    </submittedName>
</protein>
<dbReference type="PIRSF" id="PIRSF004553">
    <property type="entry name" value="CHP00095"/>
    <property type="match status" value="1"/>
</dbReference>
<dbReference type="Proteomes" id="UP000677918">
    <property type="component" value="Unassembled WGS sequence"/>
</dbReference>
<evidence type="ECO:0000313" key="4">
    <source>
        <dbReference type="EMBL" id="GIQ68692.1"/>
    </source>
</evidence>
<dbReference type="GO" id="GO:0031167">
    <property type="term" value="P:rRNA methylation"/>
    <property type="evidence" value="ECO:0007669"/>
    <property type="project" value="InterPro"/>
</dbReference>
<keyword evidence="5" id="KW-1185">Reference proteome</keyword>
<dbReference type="PANTHER" id="PTHR43542:SF1">
    <property type="entry name" value="METHYLTRANSFERASE"/>
    <property type="match status" value="1"/>
</dbReference>
<name>A0A8J4M294_9BACL</name>
<reference evidence="4" key="1">
    <citation type="submission" date="2021-04" db="EMBL/GenBank/DDBJ databases">
        <title>Draft genome sequence of Xylanibacillus composti strain K13.</title>
        <authorList>
            <person name="Uke A."/>
            <person name="Chhe C."/>
            <person name="Baramee S."/>
            <person name="Kosugi A."/>
        </authorList>
    </citation>
    <scope>NUCLEOTIDE SEQUENCE</scope>
    <source>
        <strain evidence="4">K13</strain>
    </source>
</reference>
<dbReference type="PANTHER" id="PTHR43542">
    <property type="entry name" value="METHYLTRANSFERASE"/>
    <property type="match status" value="1"/>
</dbReference>
<dbReference type="PROSITE" id="PS00092">
    <property type="entry name" value="N6_MTASE"/>
    <property type="match status" value="1"/>
</dbReference>
<dbReference type="EMBL" id="BOVK01000016">
    <property type="protein sequence ID" value="GIQ68692.1"/>
    <property type="molecule type" value="Genomic_DNA"/>
</dbReference>
<evidence type="ECO:0000256" key="1">
    <source>
        <dbReference type="ARBA" id="ARBA00022603"/>
    </source>
</evidence>
<dbReference type="Gene3D" id="3.40.50.150">
    <property type="entry name" value="Vaccinia Virus protein VP39"/>
    <property type="match status" value="1"/>
</dbReference>
<keyword evidence="2" id="KW-0808">Transferase</keyword>
<dbReference type="SUPFAM" id="SSF53335">
    <property type="entry name" value="S-adenosyl-L-methionine-dependent methyltransferases"/>
    <property type="match status" value="1"/>
</dbReference>
<proteinExistence type="predicted"/>
<sequence>MRIIAGSAKGRPLKAVPGSGTRPTTDKVKEALFSIIGPYFEGGRVLDLFAGTGGLGLEALSRGMDEAVFVDADHRSVSVIKENARHAGFAEQCEIYRNEASRAIRALAKRERQFDLIFLDPPYKMKDMHDWLTRMLELGLLAKGATAVIEHDAQTVYPEQLEDLHCIRQAIYGDIAITIYNMQGDGVQ</sequence>
<dbReference type="GO" id="GO:0008168">
    <property type="term" value="F:methyltransferase activity"/>
    <property type="evidence" value="ECO:0007669"/>
    <property type="project" value="UniProtKB-KW"/>
</dbReference>
<evidence type="ECO:0000256" key="2">
    <source>
        <dbReference type="ARBA" id="ARBA00022679"/>
    </source>
</evidence>
<dbReference type="InterPro" id="IPR002052">
    <property type="entry name" value="DNA_methylase_N6_adenine_CS"/>
</dbReference>
<feature type="region of interest" description="Disordered" evidence="3">
    <location>
        <begin position="1"/>
        <end position="22"/>
    </location>
</feature>
<dbReference type="InterPro" id="IPR004398">
    <property type="entry name" value="RNA_MeTrfase_RsmD"/>
</dbReference>